<keyword evidence="1" id="KW-0472">Membrane</keyword>
<keyword evidence="1" id="KW-0812">Transmembrane</keyword>
<feature type="transmembrane region" description="Helical" evidence="1">
    <location>
        <begin position="34"/>
        <end position="57"/>
    </location>
</feature>
<protein>
    <submittedName>
        <fullName evidence="2">Uncharacterized protein</fullName>
    </submittedName>
</protein>
<evidence type="ECO:0000313" key="2">
    <source>
        <dbReference type="EMBL" id="KKP34462.1"/>
    </source>
</evidence>
<feature type="transmembrane region" description="Helical" evidence="1">
    <location>
        <begin position="217"/>
        <end position="236"/>
    </location>
</feature>
<evidence type="ECO:0000313" key="3">
    <source>
        <dbReference type="Proteomes" id="UP000034349"/>
    </source>
</evidence>
<comment type="caution">
    <text evidence="2">The sequence shown here is derived from an EMBL/GenBank/DDBJ whole genome shotgun (WGS) entry which is preliminary data.</text>
</comment>
<feature type="transmembrane region" description="Helical" evidence="1">
    <location>
        <begin position="142"/>
        <end position="164"/>
    </location>
</feature>
<sequence>MNKEQIRQYFVATVFGLVLFILLSGYLFLRRGYFDLYIINKVLAGASLIILAVVILIGPLSRLYDRFDSWIIYRKELGIVAFLLVLAHGVISFFFLSDRFSITYFMNYLVTFILGFTSVFVLGYLFILSFERIINFLDRKKWWLVQSWGVRIAGILAFLHVFLLKYPGWVNWYIKGGSPELARPYLPPASIIAFAFAFFVVFVRLSEFFGKKTGRIMVILLFILLIFFLIGSFLWGNSRSNFS</sequence>
<organism evidence="2 3">
    <name type="scientific">Candidatus Roizmanbacteria bacterium GW2011_GWA2_32_13</name>
    <dbReference type="NCBI Taxonomy" id="1618475"/>
    <lineage>
        <taxon>Bacteria</taxon>
        <taxon>Candidatus Roizmaniibacteriota</taxon>
    </lineage>
</organism>
<keyword evidence="1" id="KW-1133">Transmembrane helix</keyword>
<gene>
    <name evidence="2" type="ORF">UR23_C0037G0003</name>
</gene>
<reference evidence="2 3" key="1">
    <citation type="journal article" date="2015" name="Nature">
        <title>rRNA introns, odd ribosomes, and small enigmatic genomes across a large radiation of phyla.</title>
        <authorList>
            <person name="Brown C.T."/>
            <person name="Hug L.A."/>
            <person name="Thomas B.C."/>
            <person name="Sharon I."/>
            <person name="Castelle C.J."/>
            <person name="Singh A."/>
            <person name="Wilkins M.J."/>
            <person name="Williams K.H."/>
            <person name="Banfield J.F."/>
        </authorList>
    </citation>
    <scope>NUCLEOTIDE SEQUENCE [LARGE SCALE GENOMIC DNA]</scope>
</reference>
<accession>A0A0G0BTL0</accession>
<proteinExistence type="predicted"/>
<feature type="transmembrane region" description="Helical" evidence="1">
    <location>
        <begin position="184"/>
        <end position="205"/>
    </location>
</feature>
<dbReference type="AlphaFoldDB" id="A0A0G0BTL0"/>
<feature type="transmembrane region" description="Helical" evidence="1">
    <location>
        <begin position="77"/>
        <end position="96"/>
    </location>
</feature>
<evidence type="ECO:0000256" key="1">
    <source>
        <dbReference type="SAM" id="Phobius"/>
    </source>
</evidence>
<dbReference type="Proteomes" id="UP000034349">
    <property type="component" value="Unassembled WGS sequence"/>
</dbReference>
<name>A0A0G0BTL0_9BACT</name>
<feature type="transmembrane region" description="Helical" evidence="1">
    <location>
        <begin position="108"/>
        <end position="130"/>
    </location>
</feature>
<feature type="transmembrane region" description="Helical" evidence="1">
    <location>
        <begin position="9"/>
        <end position="28"/>
    </location>
</feature>
<dbReference type="EMBL" id="LBOK01000037">
    <property type="protein sequence ID" value="KKP34462.1"/>
    <property type="molecule type" value="Genomic_DNA"/>
</dbReference>